<protein>
    <submittedName>
        <fullName evidence="4">Uncharacterized protein</fullName>
    </submittedName>
</protein>
<accession>A0AAN6MJS9</accession>
<proteinExistence type="predicted"/>
<dbReference type="Proteomes" id="UP001303889">
    <property type="component" value="Unassembled WGS sequence"/>
</dbReference>
<comment type="caution">
    <text evidence="4">The sequence shown here is derived from an EMBL/GenBank/DDBJ whole genome shotgun (WGS) entry which is preliminary data.</text>
</comment>
<feature type="region of interest" description="Disordered" evidence="1">
    <location>
        <begin position="63"/>
        <end position="115"/>
    </location>
</feature>
<reference evidence="4" key="2">
    <citation type="submission" date="2023-05" db="EMBL/GenBank/DDBJ databases">
        <authorList>
            <consortium name="Lawrence Berkeley National Laboratory"/>
            <person name="Steindorff A."/>
            <person name="Hensen N."/>
            <person name="Bonometti L."/>
            <person name="Westerberg I."/>
            <person name="Brannstrom I.O."/>
            <person name="Guillou S."/>
            <person name="Cros-Aarteil S."/>
            <person name="Calhoun S."/>
            <person name="Haridas S."/>
            <person name="Kuo A."/>
            <person name="Mondo S."/>
            <person name="Pangilinan J."/>
            <person name="Riley R."/>
            <person name="Labutti K."/>
            <person name="Andreopoulos B."/>
            <person name="Lipzen A."/>
            <person name="Chen C."/>
            <person name="Yanf M."/>
            <person name="Daum C."/>
            <person name="Ng V."/>
            <person name="Clum A."/>
            <person name="Ohm R."/>
            <person name="Martin F."/>
            <person name="Silar P."/>
            <person name="Natvig D."/>
            <person name="Lalanne C."/>
            <person name="Gautier V."/>
            <person name="Ament-Velasquez S.L."/>
            <person name="Kruys A."/>
            <person name="Hutchinson M.I."/>
            <person name="Powell A.J."/>
            <person name="Barry K."/>
            <person name="Miller A.N."/>
            <person name="Grigoriev I.V."/>
            <person name="Debuchy R."/>
            <person name="Gladieux P."/>
            <person name="Thoren M.H."/>
            <person name="Johannesson H."/>
        </authorList>
    </citation>
    <scope>NUCLEOTIDE SEQUENCE</scope>
    <source>
        <strain evidence="4">CBS 103.79</strain>
    </source>
</reference>
<dbReference type="AlphaFoldDB" id="A0AAN6MJS9"/>
<feature type="region of interest" description="Disordered" evidence="1">
    <location>
        <begin position="400"/>
        <end position="433"/>
    </location>
</feature>
<feature type="signal peptide" evidence="3">
    <location>
        <begin position="1"/>
        <end position="21"/>
    </location>
</feature>
<feature type="region of interest" description="Disordered" evidence="1">
    <location>
        <begin position="127"/>
        <end position="153"/>
    </location>
</feature>
<keyword evidence="3" id="KW-0732">Signal</keyword>
<feature type="compositionally biased region" description="Low complexity" evidence="1">
    <location>
        <begin position="229"/>
        <end position="261"/>
    </location>
</feature>
<feature type="transmembrane region" description="Helical" evidence="2">
    <location>
        <begin position="159"/>
        <end position="182"/>
    </location>
</feature>
<name>A0AAN6MJS9_9PEZI</name>
<feature type="compositionally biased region" description="Low complexity" evidence="1">
    <location>
        <begin position="63"/>
        <end position="93"/>
    </location>
</feature>
<feature type="region of interest" description="Disordered" evidence="1">
    <location>
        <begin position="229"/>
        <end position="371"/>
    </location>
</feature>
<evidence type="ECO:0000313" key="4">
    <source>
        <dbReference type="EMBL" id="KAK3902215.1"/>
    </source>
</evidence>
<evidence type="ECO:0000313" key="5">
    <source>
        <dbReference type="Proteomes" id="UP001303889"/>
    </source>
</evidence>
<sequence>MTRPVLWALLSAAALAWVAEASPAAAMPRGQQQHPDRRAEPVVRPREWEVFPWFPHGAAATTTTTLTQSAPGPTSPSSTGASGSTAAVDAGSGNPKSSSTLAAAAAPPPAQQTSSGALVVETMPADGATAGTRPAATTALSGSSSSSNNDNGISSNRTLVITLSTVLTAVGLALIAGAVILCRRRRQRRLLPFLSRGISPIDDDEIERWKSPRDEKARFHNDTDAEAEAAFAKESAVASPSHSHSKHPSTSSIKKPPSVIIYNRPQHDPSSTRQSTDSHHHPFSYNLSRKTSLDKALPSTPIQARAPNARAGLTDESVPGDEPFLPTLRRTPSRLSKLPPTAMSRRATVGQVGGHQHVRSRSSRSSTRSFGGAAGEYHSAYYGNGSRAGSELELPLPRHSHEQMGRSGQGARGFAAHPSPGRGHSRVYSSSSVPPRVELGEEVVFGGLSAPGGGRGRGEIGRAIG</sequence>
<keyword evidence="2" id="KW-0812">Transmembrane</keyword>
<evidence type="ECO:0000256" key="1">
    <source>
        <dbReference type="SAM" id="MobiDB-lite"/>
    </source>
</evidence>
<keyword evidence="5" id="KW-1185">Reference proteome</keyword>
<evidence type="ECO:0000256" key="3">
    <source>
        <dbReference type="SAM" id="SignalP"/>
    </source>
</evidence>
<feature type="chain" id="PRO_5042952478" evidence="3">
    <location>
        <begin position="22"/>
        <end position="465"/>
    </location>
</feature>
<organism evidence="4 5">
    <name type="scientific">Staphylotrichum tortipilum</name>
    <dbReference type="NCBI Taxonomy" id="2831512"/>
    <lineage>
        <taxon>Eukaryota</taxon>
        <taxon>Fungi</taxon>
        <taxon>Dikarya</taxon>
        <taxon>Ascomycota</taxon>
        <taxon>Pezizomycotina</taxon>
        <taxon>Sordariomycetes</taxon>
        <taxon>Sordariomycetidae</taxon>
        <taxon>Sordariales</taxon>
        <taxon>Chaetomiaceae</taxon>
        <taxon>Staphylotrichum</taxon>
    </lineage>
</organism>
<keyword evidence="2" id="KW-1133">Transmembrane helix</keyword>
<dbReference type="EMBL" id="MU855525">
    <property type="protein sequence ID" value="KAK3902215.1"/>
    <property type="molecule type" value="Genomic_DNA"/>
</dbReference>
<keyword evidence="2" id="KW-0472">Membrane</keyword>
<reference evidence="4" key="1">
    <citation type="journal article" date="2023" name="Mol. Phylogenet. Evol.">
        <title>Genome-scale phylogeny and comparative genomics of the fungal order Sordariales.</title>
        <authorList>
            <person name="Hensen N."/>
            <person name="Bonometti L."/>
            <person name="Westerberg I."/>
            <person name="Brannstrom I.O."/>
            <person name="Guillou S."/>
            <person name="Cros-Aarteil S."/>
            <person name="Calhoun S."/>
            <person name="Haridas S."/>
            <person name="Kuo A."/>
            <person name="Mondo S."/>
            <person name="Pangilinan J."/>
            <person name="Riley R."/>
            <person name="LaButti K."/>
            <person name="Andreopoulos B."/>
            <person name="Lipzen A."/>
            <person name="Chen C."/>
            <person name="Yan M."/>
            <person name="Daum C."/>
            <person name="Ng V."/>
            <person name="Clum A."/>
            <person name="Steindorff A."/>
            <person name="Ohm R.A."/>
            <person name="Martin F."/>
            <person name="Silar P."/>
            <person name="Natvig D.O."/>
            <person name="Lalanne C."/>
            <person name="Gautier V."/>
            <person name="Ament-Velasquez S.L."/>
            <person name="Kruys A."/>
            <person name="Hutchinson M.I."/>
            <person name="Powell A.J."/>
            <person name="Barry K."/>
            <person name="Miller A.N."/>
            <person name="Grigoriev I.V."/>
            <person name="Debuchy R."/>
            <person name="Gladieux P."/>
            <person name="Hiltunen Thoren M."/>
            <person name="Johannesson H."/>
        </authorList>
    </citation>
    <scope>NUCLEOTIDE SEQUENCE</scope>
    <source>
        <strain evidence="4">CBS 103.79</strain>
    </source>
</reference>
<evidence type="ECO:0000256" key="2">
    <source>
        <dbReference type="SAM" id="Phobius"/>
    </source>
</evidence>
<gene>
    <name evidence="4" type="ORF">C8A05DRAFT_15702</name>
</gene>